<dbReference type="RefSeq" id="WP_110664469.1">
    <property type="nucleotide sequence ID" value="NZ_PYBW01000002.1"/>
</dbReference>
<dbReference type="InterPro" id="IPR027417">
    <property type="entry name" value="P-loop_NTPase"/>
</dbReference>
<dbReference type="SUPFAM" id="SSF52540">
    <property type="entry name" value="P-loop containing nucleoside triphosphate hydrolases"/>
    <property type="match status" value="1"/>
</dbReference>
<keyword evidence="2" id="KW-1185">Reference proteome</keyword>
<sequence length="168" mass="19339">MNRVIVSGSSGAGKTTLATALAARHGLPRVELDALHHGPGWVKRPEFEADVERFTAGERWVCEEQYQNVLGDLLWERADTLVWLDLPRWTVMSRVVRRTAGRVLAGRELWNGNRETWRDLLDPGHPVRWAWSQYEEKRRRTAERLARHPQLTVVRLTSAGRAREWLAG</sequence>
<dbReference type="GO" id="GO:0016301">
    <property type="term" value="F:kinase activity"/>
    <property type="evidence" value="ECO:0007669"/>
    <property type="project" value="UniProtKB-KW"/>
</dbReference>
<dbReference type="Gene3D" id="3.40.50.300">
    <property type="entry name" value="P-loop containing nucleotide triphosphate hydrolases"/>
    <property type="match status" value="1"/>
</dbReference>
<dbReference type="AlphaFoldDB" id="A0A2V4NNW6"/>
<organism evidence="1 2">
    <name type="scientific">Streptomyces tateyamensis</name>
    <dbReference type="NCBI Taxonomy" id="565073"/>
    <lineage>
        <taxon>Bacteria</taxon>
        <taxon>Bacillati</taxon>
        <taxon>Actinomycetota</taxon>
        <taxon>Actinomycetes</taxon>
        <taxon>Kitasatosporales</taxon>
        <taxon>Streptomycetaceae</taxon>
        <taxon>Streptomyces</taxon>
    </lineage>
</organism>
<evidence type="ECO:0000313" key="2">
    <source>
        <dbReference type="Proteomes" id="UP000248039"/>
    </source>
</evidence>
<dbReference type="PANTHER" id="PTHR37816:SF1">
    <property type="entry name" value="TOXIN"/>
    <property type="match status" value="1"/>
</dbReference>
<name>A0A2V4NNW6_9ACTN</name>
<accession>A0A2V4NNW6</accession>
<dbReference type="PANTHER" id="PTHR37816">
    <property type="entry name" value="YALI0E33011P"/>
    <property type="match status" value="1"/>
</dbReference>
<dbReference type="OrthoDB" id="3199600at2"/>
<keyword evidence="1" id="KW-0418">Kinase</keyword>
<protein>
    <submittedName>
        <fullName evidence="1">Adenylate kinase</fullName>
    </submittedName>
</protein>
<gene>
    <name evidence="1" type="ORF">C7C46_00245</name>
</gene>
<reference evidence="1 2" key="1">
    <citation type="submission" date="2018-03" db="EMBL/GenBank/DDBJ databases">
        <title>Bioinformatic expansion and discovery of thiopeptide antibiotics.</title>
        <authorList>
            <person name="Schwalen C.J."/>
            <person name="Hudson G.A."/>
            <person name="Mitchell D.A."/>
        </authorList>
    </citation>
    <scope>NUCLEOTIDE SEQUENCE [LARGE SCALE GENOMIC DNA]</scope>
    <source>
        <strain evidence="1 2">ATCC 21389</strain>
    </source>
</reference>
<dbReference type="InterPro" id="IPR052922">
    <property type="entry name" value="Cytidylate_Kinase-2"/>
</dbReference>
<dbReference type="Proteomes" id="UP000248039">
    <property type="component" value="Unassembled WGS sequence"/>
</dbReference>
<proteinExistence type="predicted"/>
<evidence type="ECO:0000313" key="1">
    <source>
        <dbReference type="EMBL" id="PYC88474.1"/>
    </source>
</evidence>
<comment type="caution">
    <text evidence="1">The sequence shown here is derived from an EMBL/GenBank/DDBJ whole genome shotgun (WGS) entry which is preliminary data.</text>
</comment>
<dbReference type="EMBL" id="PYBW01000002">
    <property type="protein sequence ID" value="PYC88474.1"/>
    <property type="molecule type" value="Genomic_DNA"/>
</dbReference>
<keyword evidence="1" id="KW-0808">Transferase</keyword>